<comment type="caution">
    <text evidence="2">The sequence shown here is derived from an EMBL/GenBank/DDBJ whole genome shotgun (WGS) entry which is preliminary data.</text>
</comment>
<evidence type="ECO:0000313" key="2">
    <source>
        <dbReference type="EMBL" id="RMN08544.1"/>
    </source>
</evidence>
<accession>A0A0P9MUR7</accession>
<dbReference type="AlphaFoldDB" id="A0A0P9MUR7"/>
<proteinExistence type="predicted"/>
<evidence type="ECO:0000313" key="3">
    <source>
        <dbReference type="Proteomes" id="UP000271468"/>
    </source>
</evidence>
<gene>
    <name evidence="2" type="ORF">ALQ65_100185</name>
</gene>
<keyword evidence="1" id="KW-0472">Membrane</keyword>
<name>A0A0P9MUR7_9PSED</name>
<protein>
    <submittedName>
        <fullName evidence="2">Uncharacterized protein</fullName>
    </submittedName>
</protein>
<organism evidence="2 3">
    <name type="scientific">Pseudomonas syringae pv. coriandricola</name>
    <dbReference type="NCBI Taxonomy" id="264453"/>
    <lineage>
        <taxon>Bacteria</taxon>
        <taxon>Pseudomonadati</taxon>
        <taxon>Pseudomonadota</taxon>
        <taxon>Gammaproteobacteria</taxon>
        <taxon>Pseudomonadales</taxon>
        <taxon>Pseudomonadaceae</taxon>
        <taxon>Pseudomonas</taxon>
    </lineage>
</organism>
<feature type="transmembrane region" description="Helical" evidence="1">
    <location>
        <begin position="46"/>
        <end position="64"/>
    </location>
</feature>
<keyword evidence="1" id="KW-1133">Transmembrane helix</keyword>
<sequence>MSASSTLSSWQGQVSVVPAGLVFAVIVGQADPNAISSSTFTSGVSAMRWSAVGLFSILGFLAIAPATQAAQDYGILIISRERLEVATSCEIGIYVQNRLAGRLFQEDSVSFNLPPGEVSVRLTTLRGNVGGCEGGMEAQRSIKIQLHAGDILKYRIATDLTGLYLKKADLNY</sequence>
<evidence type="ECO:0000256" key="1">
    <source>
        <dbReference type="SAM" id="Phobius"/>
    </source>
</evidence>
<keyword evidence="1" id="KW-0812">Transmembrane</keyword>
<dbReference type="Proteomes" id="UP000271468">
    <property type="component" value="Unassembled WGS sequence"/>
</dbReference>
<reference evidence="2 3" key="1">
    <citation type="submission" date="2018-08" db="EMBL/GenBank/DDBJ databases">
        <title>Recombination of ecologically and evolutionarily significant loci maintains genetic cohesion in the Pseudomonas syringae species complex.</title>
        <authorList>
            <person name="Dillon M."/>
            <person name="Thakur S."/>
            <person name="Almeida R.N.D."/>
            <person name="Weir B.S."/>
            <person name="Guttman D.S."/>
        </authorList>
    </citation>
    <scope>NUCLEOTIDE SEQUENCE [LARGE SCALE GENOMIC DNA]</scope>
    <source>
        <strain evidence="2 3">ICMP 12341</strain>
    </source>
</reference>
<dbReference type="EMBL" id="RBOV01000319">
    <property type="protein sequence ID" value="RMN08544.1"/>
    <property type="molecule type" value="Genomic_DNA"/>
</dbReference>